<accession>A0AC35G6N2</accession>
<sequence length="155" mass="17347">MPKLLCMQRPKQSIRKPVLTTSQNGLMSLPGVGTFSRNPAHHHPYCSSTSDTHTPNQVAPSLPPPDILSADTLQAIDAVEYITDYLKEEQEEKAFRDDWKYVAMVIDRLLLYVFLGITVGGTIGIIGSSPYVLENVDQQKILKQLIYRYKNAGDL</sequence>
<organism evidence="1 2">
    <name type="scientific">Panagrolaimus sp. PS1159</name>
    <dbReference type="NCBI Taxonomy" id="55785"/>
    <lineage>
        <taxon>Eukaryota</taxon>
        <taxon>Metazoa</taxon>
        <taxon>Ecdysozoa</taxon>
        <taxon>Nematoda</taxon>
        <taxon>Chromadorea</taxon>
        <taxon>Rhabditida</taxon>
        <taxon>Tylenchina</taxon>
        <taxon>Panagrolaimomorpha</taxon>
        <taxon>Panagrolaimoidea</taxon>
        <taxon>Panagrolaimidae</taxon>
        <taxon>Panagrolaimus</taxon>
    </lineage>
</organism>
<protein>
    <submittedName>
        <fullName evidence="2">Neurotransmitter-gated ion-channel transmembrane domain-containing protein</fullName>
    </submittedName>
</protein>
<evidence type="ECO:0000313" key="1">
    <source>
        <dbReference type="Proteomes" id="UP000887580"/>
    </source>
</evidence>
<dbReference type="WBParaSite" id="PS1159_v2.g24368.t1">
    <property type="protein sequence ID" value="PS1159_v2.g24368.t1"/>
    <property type="gene ID" value="PS1159_v2.g24368"/>
</dbReference>
<proteinExistence type="predicted"/>
<dbReference type="Proteomes" id="UP000887580">
    <property type="component" value="Unplaced"/>
</dbReference>
<evidence type="ECO:0000313" key="2">
    <source>
        <dbReference type="WBParaSite" id="PS1159_v2.g24368.t1"/>
    </source>
</evidence>
<reference evidence="2" key="1">
    <citation type="submission" date="2022-11" db="UniProtKB">
        <authorList>
            <consortium name="WormBaseParasite"/>
        </authorList>
    </citation>
    <scope>IDENTIFICATION</scope>
</reference>
<name>A0AC35G6N2_9BILA</name>